<name>A0A9W6RQA0_9ACTN</name>
<reference evidence="1" key="1">
    <citation type="submission" date="2023-03" db="EMBL/GenBank/DDBJ databases">
        <title>Actinoallomurus iriomotensis NBRC 103681.</title>
        <authorList>
            <person name="Ichikawa N."/>
            <person name="Sato H."/>
            <person name="Tonouchi N."/>
        </authorList>
    </citation>
    <scope>NUCLEOTIDE SEQUENCE</scope>
    <source>
        <strain evidence="1">NBRC 103681</strain>
    </source>
</reference>
<comment type="caution">
    <text evidence="1">The sequence shown here is derived from an EMBL/GenBank/DDBJ whole genome shotgun (WGS) entry which is preliminary data.</text>
</comment>
<sequence>MTALEPFQDKRIRDSIARQTLLTTLGVEVVELAPGRVTLGLPFRPDLCQQNGFLHAGATLMAIPRP</sequence>
<gene>
    <name evidence="1" type="ORF">Airi01_077520</name>
</gene>
<protein>
    <recommendedName>
        <fullName evidence="3">Thioesterase</fullName>
    </recommendedName>
</protein>
<accession>A0A9W6RQA0</accession>
<dbReference type="Gene3D" id="3.10.129.10">
    <property type="entry name" value="Hotdog Thioesterase"/>
    <property type="match status" value="1"/>
</dbReference>
<dbReference type="CDD" id="cd03443">
    <property type="entry name" value="PaaI_thioesterase"/>
    <property type="match status" value="1"/>
</dbReference>
<dbReference type="RefSeq" id="WP_285630995.1">
    <property type="nucleotide sequence ID" value="NZ_BSTJ01000011.1"/>
</dbReference>
<dbReference type="InterPro" id="IPR029069">
    <property type="entry name" value="HotDog_dom_sf"/>
</dbReference>
<dbReference type="Proteomes" id="UP001165135">
    <property type="component" value="Unassembled WGS sequence"/>
</dbReference>
<evidence type="ECO:0000313" key="2">
    <source>
        <dbReference type="Proteomes" id="UP001165135"/>
    </source>
</evidence>
<dbReference type="SUPFAM" id="SSF54637">
    <property type="entry name" value="Thioesterase/thiol ester dehydrase-isomerase"/>
    <property type="match status" value="1"/>
</dbReference>
<dbReference type="AlphaFoldDB" id="A0A9W6RQA0"/>
<dbReference type="EMBL" id="BSTJ01000011">
    <property type="protein sequence ID" value="GLY79485.1"/>
    <property type="molecule type" value="Genomic_DNA"/>
</dbReference>
<evidence type="ECO:0008006" key="3">
    <source>
        <dbReference type="Google" id="ProtNLM"/>
    </source>
</evidence>
<evidence type="ECO:0000313" key="1">
    <source>
        <dbReference type="EMBL" id="GLY79485.1"/>
    </source>
</evidence>
<organism evidence="1 2">
    <name type="scientific">Actinoallomurus iriomotensis</name>
    <dbReference type="NCBI Taxonomy" id="478107"/>
    <lineage>
        <taxon>Bacteria</taxon>
        <taxon>Bacillati</taxon>
        <taxon>Actinomycetota</taxon>
        <taxon>Actinomycetes</taxon>
        <taxon>Streptosporangiales</taxon>
        <taxon>Thermomonosporaceae</taxon>
        <taxon>Actinoallomurus</taxon>
    </lineage>
</organism>
<proteinExistence type="predicted"/>